<accession>A0A327JUB9</accession>
<dbReference type="Pfam" id="PF25917">
    <property type="entry name" value="BSH_RND"/>
    <property type="match status" value="1"/>
</dbReference>
<evidence type="ECO:0000256" key="2">
    <source>
        <dbReference type="SAM" id="Coils"/>
    </source>
</evidence>
<dbReference type="Gene3D" id="2.40.50.100">
    <property type="match status" value="1"/>
</dbReference>
<evidence type="ECO:0000256" key="1">
    <source>
        <dbReference type="ARBA" id="ARBA00009477"/>
    </source>
</evidence>
<dbReference type="GO" id="GO:0015562">
    <property type="term" value="F:efflux transmembrane transporter activity"/>
    <property type="evidence" value="ECO:0007669"/>
    <property type="project" value="TreeGrafter"/>
</dbReference>
<evidence type="ECO:0000259" key="4">
    <source>
        <dbReference type="Pfam" id="PF25917"/>
    </source>
</evidence>
<keyword evidence="3" id="KW-0812">Transmembrane</keyword>
<dbReference type="Gene3D" id="2.40.30.170">
    <property type="match status" value="1"/>
</dbReference>
<gene>
    <name evidence="6" type="ORF">CH339_03885</name>
</gene>
<dbReference type="InterPro" id="IPR058625">
    <property type="entry name" value="MdtA-like_BSH"/>
</dbReference>
<keyword evidence="3" id="KW-1133">Transmembrane helix</keyword>
<sequence length="368" mass="38589">MPSGIRSSHILAIAIIGGVAAWMYTGNVVIGGVSDSGEQAASPAERNAEAAEKPFRVGVTEIHAADRQVTLEIRGRTRADLRVEVRAETSGQVEERPVTEGQRVAVGDVLCKLENGTREARLLQAEAQLAQAELSHTASDTLSKKGYSARTTLRAARAALDAAKAAVAEAKLEIERTTIRAPIAGVIHEPYAEIGDMLAIGGTCATILDADPMLMTGQVSERDVGALKTGMPARVSLVTGEEIAGTIRYIAPAADEKTRTFRVDIEMANDDGALRDGVTALAEVQLAPTRAHLISPSILTLADDGSVGVRVIEDGNTVAFVPVRILGSGNEGVWVGGLPETVPVITVGQDYVRAGATVEPVFETAEAK</sequence>
<comment type="caution">
    <text evidence="6">The sequence shown here is derived from an EMBL/GenBank/DDBJ whole genome shotgun (WGS) entry which is preliminary data.</text>
</comment>
<evidence type="ECO:0000313" key="7">
    <source>
        <dbReference type="Proteomes" id="UP000249299"/>
    </source>
</evidence>
<feature type="coiled-coil region" evidence="2">
    <location>
        <begin position="113"/>
        <end position="180"/>
    </location>
</feature>
<dbReference type="Proteomes" id="UP000249299">
    <property type="component" value="Unassembled WGS sequence"/>
</dbReference>
<evidence type="ECO:0000313" key="6">
    <source>
        <dbReference type="EMBL" id="RAI29116.1"/>
    </source>
</evidence>
<dbReference type="InterPro" id="IPR006143">
    <property type="entry name" value="RND_pump_MFP"/>
</dbReference>
<protein>
    <submittedName>
        <fullName evidence="6">Efflux transporter periplasmic adaptor subunit</fullName>
    </submittedName>
</protein>
<dbReference type="EMBL" id="NPEV01000005">
    <property type="protein sequence ID" value="RAI29116.1"/>
    <property type="molecule type" value="Genomic_DNA"/>
</dbReference>
<name>A0A327JUB9_9HYPH</name>
<keyword evidence="7" id="KW-1185">Reference proteome</keyword>
<dbReference type="SUPFAM" id="SSF111369">
    <property type="entry name" value="HlyD-like secretion proteins"/>
    <property type="match status" value="1"/>
</dbReference>
<dbReference type="GO" id="GO:1990281">
    <property type="term" value="C:efflux pump complex"/>
    <property type="evidence" value="ECO:0007669"/>
    <property type="project" value="TreeGrafter"/>
</dbReference>
<dbReference type="AlphaFoldDB" id="A0A327JUB9"/>
<dbReference type="Gene3D" id="1.10.287.470">
    <property type="entry name" value="Helix hairpin bin"/>
    <property type="match status" value="1"/>
</dbReference>
<dbReference type="PANTHER" id="PTHR30469:SF29">
    <property type="entry name" value="BLR2860 PROTEIN"/>
    <property type="match status" value="1"/>
</dbReference>
<dbReference type="NCBIfam" id="TIGR01730">
    <property type="entry name" value="RND_mfp"/>
    <property type="match status" value="1"/>
</dbReference>
<feature type="domain" description="Multidrug resistance protein MdtA-like barrel-sandwich hybrid" evidence="4">
    <location>
        <begin position="83"/>
        <end position="207"/>
    </location>
</feature>
<feature type="domain" description="CusB-like beta-barrel" evidence="5">
    <location>
        <begin position="218"/>
        <end position="284"/>
    </location>
</feature>
<comment type="similarity">
    <text evidence="1">Belongs to the membrane fusion protein (MFP) (TC 8.A.1) family.</text>
</comment>
<proteinExistence type="inferred from homology"/>
<dbReference type="OrthoDB" id="9806939at2"/>
<dbReference type="PANTHER" id="PTHR30469">
    <property type="entry name" value="MULTIDRUG RESISTANCE PROTEIN MDTA"/>
    <property type="match status" value="1"/>
</dbReference>
<reference evidence="6 7" key="1">
    <citation type="submission" date="2017-07" db="EMBL/GenBank/DDBJ databases">
        <title>Draft Genome Sequences of Select Purple Nonsulfur Bacteria.</title>
        <authorList>
            <person name="Lasarre B."/>
            <person name="Mckinlay J.B."/>
        </authorList>
    </citation>
    <scope>NUCLEOTIDE SEQUENCE [LARGE SCALE GENOMIC DNA]</scope>
    <source>
        <strain evidence="6 7">DSM 11290</strain>
    </source>
</reference>
<organism evidence="6 7">
    <name type="scientific">Rhodobium orientis</name>
    <dbReference type="NCBI Taxonomy" id="34017"/>
    <lineage>
        <taxon>Bacteria</taxon>
        <taxon>Pseudomonadati</taxon>
        <taxon>Pseudomonadota</taxon>
        <taxon>Alphaproteobacteria</taxon>
        <taxon>Hyphomicrobiales</taxon>
        <taxon>Rhodobiaceae</taxon>
        <taxon>Rhodobium</taxon>
    </lineage>
</organism>
<keyword evidence="2" id="KW-0175">Coiled coil</keyword>
<evidence type="ECO:0000259" key="5">
    <source>
        <dbReference type="Pfam" id="PF25954"/>
    </source>
</evidence>
<evidence type="ECO:0000256" key="3">
    <source>
        <dbReference type="SAM" id="Phobius"/>
    </source>
</evidence>
<dbReference type="InterPro" id="IPR058792">
    <property type="entry name" value="Beta-barrel_RND_2"/>
</dbReference>
<keyword evidence="3" id="KW-0472">Membrane</keyword>
<dbReference type="Pfam" id="PF25954">
    <property type="entry name" value="Beta-barrel_RND_2"/>
    <property type="match status" value="1"/>
</dbReference>
<dbReference type="RefSeq" id="WP_111432972.1">
    <property type="nucleotide sequence ID" value="NZ_JACIGG010000005.1"/>
</dbReference>
<feature type="transmembrane region" description="Helical" evidence="3">
    <location>
        <begin position="7"/>
        <end position="24"/>
    </location>
</feature>